<reference evidence="7" key="1">
    <citation type="submission" date="2021-02" db="EMBL/GenBank/DDBJ databases">
        <authorList>
            <person name="Nowell W R."/>
        </authorList>
    </citation>
    <scope>NUCLEOTIDE SEQUENCE</scope>
</reference>
<dbReference type="EMBL" id="CAJNOQ010005082">
    <property type="protein sequence ID" value="CAF1085501.1"/>
    <property type="molecule type" value="Genomic_DNA"/>
</dbReference>
<comment type="caution">
    <text evidence="7">The sequence shown here is derived from an EMBL/GenBank/DDBJ whole genome shotgun (WGS) entry which is preliminary data.</text>
</comment>
<feature type="non-terminal residue" evidence="7">
    <location>
        <position position="141"/>
    </location>
</feature>
<dbReference type="Proteomes" id="UP000681722">
    <property type="component" value="Unassembled WGS sequence"/>
</dbReference>
<evidence type="ECO:0000259" key="6">
    <source>
        <dbReference type="PROSITE" id="PS50404"/>
    </source>
</evidence>
<dbReference type="SFLD" id="SFLDS00019">
    <property type="entry name" value="Glutathione_Transferase_(cytos"/>
    <property type="match status" value="1"/>
</dbReference>
<dbReference type="SUPFAM" id="SSF52833">
    <property type="entry name" value="Thioredoxin-like"/>
    <property type="match status" value="1"/>
</dbReference>
<dbReference type="InterPro" id="IPR050213">
    <property type="entry name" value="GST_superfamily"/>
</dbReference>
<dbReference type="EMBL" id="CAJOBC010005082">
    <property type="protein sequence ID" value="CAF3851095.1"/>
    <property type="molecule type" value="Genomic_DNA"/>
</dbReference>
<keyword evidence="4" id="KW-0808">Transferase</keyword>
<dbReference type="Proteomes" id="UP000663829">
    <property type="component" value="Unassembled WGS sequence"/>
</dbReference>
<dbReference type="InterPro" id="IPR036282">
    <property type="entry name" value="Glutathione-S-Trfase_C_sf"/>
</dbReference>
<dbReference type="OrthoDB" id="414243at2759"/>
<dbReference type="AlphaFoldDB" id="A0A814MWV3"/>
<evidence type="ECO:0000256" key="2">
    <source>
        <dbReference type="ARBA" id="ARBA00005861"/>
    </source>
</evidence>
<dbReference type="GO" id="GO:0004364">
    <property type="term" value="F:glutathione transferase activity"/>
    <property type="evidence" value="ECO:0007669"/>
    <property type="project" value="UniProtKB-EC"/>
</dbReference>
<dbReference type="PANTHER" id="PTHR11571">
    <property type="entry name" value="GLUTATHIONE S-TRANSFERASE"/>
    <property type="match status" value="1"/>
</dbReference>
<evidence type="ECO:0000313" key="9">
    <source>
        <dbReference type="Proteomes" id="UP000663829"/>
    </source>
</evidence>
<comment type="catalytic activity">
    <reaction evidence="5">
        <text>RX + glutathione = an S-substituted glutathione + a halide anion + H(+)</text>
        <dbReference type="Rhea" id="RHEA:16437"/>
        <dbReference type="ChEBI" id="CHEBI:15378"/>
        <dbReference type="ChEBI" id="CHEBI:16042"/>
        <dbReference type="ChEBI" id="CHEBI:17792"/>
        <dbReference type="ChEBI" id="CHEBI:57925"/>
        <dbReference type="ChEBI" id="CHEBI:90779"/>
        <dbReference type="EC" id="2.5.1.18"/>
    </reaction>
</comment>
<protein>
    <recommendedName>
        <fullName evidence="3">glutathione transferase</fullName>
        <ecNumber evidence="3">2.5.1.18</ecNumber>
    </recommendedName>
</protein>
<comment type="similarity">
    <text evidence="2">Belongs to the GST superfamily. Mu family.</text>
</comment>
<dbReference type="InterPro" id="IPR040079">
    <property type="entry name" value="Glutathione_S-Trfase"/>
</dbReference>
<dbReference type="GO" id="GO:0006749">
    <property type="term" value="P:glutathione metabolic process"/>
    <property type="evidence" value="ECO:0007669"/>
    <property type="project" value="TreeGrafter"/>
</dbReference>
<evidence type="ECO:0000256" key="4">
    <source>
        <dbReference type="ARBA" id="ARBA00022679"/>
    </source>
</evidence>
<organism evidence="7 9">
    <name type="scientific">Didymodactylos carnosus</name>
    <dbReference type="NCBI Taxonomy" id="1234261"/>
    <lineage>
        <taxon>Eukaryota</taxon>
        <taxon>Metazoa</taxon>
        <taxon>Spiralia</taxon>
        <taxon>Gnathifera</taxon>
        <taxon>Rotifera</taxon>
        <taxon>Eurotatoria</taxon>
        <taxon>Bdelloidea</taxon>
        <taxon>Philodinida</taxon>
        <taxon>Philodinidae</taxon>
        <taxon>Didymodactylos</taxon>
    </lineage>
</organism>
<gene>
    <name evidence="7" type="ORF">GPM918_LOCUS17986</name>
    <name evidence="8" type="ORF">SRO942_LOCUS17983</name>
</gene>
<proteinExistence type="inferred from homology"/>
<dbReference type="Pfam" id="PF02798">
    <property type="entry name" value="GST_N"/>
    <property type="match status" value="1"/>
</dbReference>
<dbReference type="InterPro" id="IPR036249">
    <property type="entry name" value="Thioredoxin-like_sf"/>
</dbReference>
<dbReference type="PANTHER" id="PTHR11571:SF222">
    <property type="entry name" value="GLUTATHIONE TRANSFERASE"/>
    <property type="match status" value="1"/>
</dbReference>
<feature type="domain" description="GST N-terminal" evidence="6">
    <location>
        <begin position="1"/>
        <end position="81"/>
    </location>
</feature>
<evidence type="ECO:0000256" key="5">
    <source>
        <dbReference type="ARBA" id="ARBA00047960"/>
    </source>
</evidence>
<accession>A0A814MWV3</accession>
<evidence type="ECO:0000256" key="3">
    <source>
        <dbReference type="ARBA" id="ARBA00012452"/>
    </source>
</evidence>
<name>A0A814MWV3_9BILA</name>
<dbReference type="Gene3D" id="1.20.1050.130">
    <property type="match status" value="1"/>
</dbReference>
<sequence length="141" mass="16419">MILGYWNIRGLVEPSRMILHYTKTPFTNQTYALQDGPHYAGEWLKRINPFPNLPYLIDGDIKLTQSNVILRYLGRKFNMMGKTEKEVAMCELLIDQLFNLRTEFSKAAYGPVEGFEDAKQIFINGPLTNYLKMLEKFLGKY</sequence>
<evidence type="ECO:0000313" key="8">
    <source>
        <dbReference type="EMBL" id="CAF3851095.1"/>
    </source>
</evidence>
<dbReference type="EC" id="2.5.1.18" evidence="3"/>
<evidence type="ECO:0000313" key="7">
    <source>
        <dbReference type="EMBL" id="CAF1085501.1"/>
    </source>
</evidence>
<dbReference type="InterPro" id="IPR004045">
    <property type="entry name" value="Glutathione_S-Trfase_N"/>
</dbReference>
<comment type="function">
    <text evidence="1">Conjugation of reduced glutathione to a wide number of exogenous and endogenous hydrophobic electrophiles.</text>
</comment>
<dbReference type="SUPFAM" id="SSF47616">
    <property type="entry name" value="GST C-terminal domain-like"/>
    <property type="match status" value="1"/>
</dbReference>
<evidence type="ECO:0000256" key="1">
    <source>
        <dbReference type="ARBA" id="ARBA00003701"/>
    </source>
</evidence>
<dbReference type="PROSITE" id="PS50404">
    <property type="entry name" value="GST_NTER"/>
    <property type="match status" value="1"/>
</dbReference>
<keyword evidence="9" id="KW-1185">Reference proteome</keyword>